<dbReference type="Proteomes" id="UP001555826">
    <property type="component" value="Unassembled WGS sequence"/>
</dbReference>
<dbReference type="Gene3D" id="3.40.190.10">
    <property type="entry name" value="Periplasmic binding protein-like II"/>
    <property type="match status" value="2"/>
</dbReference>
<feature type="domain" description="HTH lysR-type" evidence="5">
    <location>
        <begin position="13"/>
        <end position="70"/>
    </location>
</feature>
<dbReference type="InterPro" id="IPR036388">
    <property type="entry name" value="WH-like_DNA-bd_sf"/>
</dbReference>
<evidence type="ECO:0000256" key="2">
    <source>
        <dbReference type="ARBA" id="ARBA00023015"/>
    </source>
</evidence>
<protein>
    <submittedName>
        <fullName evidence="6">LysR family transcriptional regulator</fullName>
    </submittedName>
</protein>
<dbReference type="EMBL" id="JBFNQN010000004">
    <property type="protein sequence ID" value="MEW9264431.1"/>
    <property type="molecule type" value="Genomic_DNA"/>
</dbReference>
<proteinExistence type="inferred from homology"/>
<keyword evidence="3" id="KW-0238">DNA-binding</keyword>
<reference evidence="6 7" key="1">
    <citation type="submission" date="2024-07" db="EMBL/GenBank/DDBJ databases">
        <authorList>
            <person name="Thanompreechachai J."/>
            <person name="Duangmal K."/>
        </authorList>
    </citation>
    <scope>NUCLEOTIDE SEQUENCE [LARGE SCALE GENOMIC DNA]</scope>
    <source>
        <strain evidence="6 7">KCTC 19886</strain>
    </source>
</reference>
<evidence type="ECO:0000256" key="3">
    <source>
        <dbReference type="ARBA" id="ARBA00023125"/>
    </source>
</evidence>
<dbReference type="Pfam" id="PF00126">
    <property type="entry name" value="HTH_1"/>
    <property type="match status" value="1"/>
</dbReference>
<name>A0ABV3P474_9ACTN</name>
<keyword evidence="2" id="KW-0805">Transcription regulation</keyword>
<dbReference type="Pfam" id="PF03466">
    <property type="entry name" value="LysR_substrate"/>
    <property type="match status" value="1"/>
</dbReference>
<evidence type="ECO:0000259" key="5">
    <source>
        <dbReference type="PROSITE" id="PS50931"/>
    </source>
</evidence>
<dbReference type="SUPFAM" id="SSF46785">
    <property type="entry name" value="Winged helix' DNA-binding domain"/>
    <property type="match status" value="1"/>
</dbReference>
<accession>A0ABV3P474</accession>
<dbReference type="Gene3D" id="1.10.10.10">
    <property type="entry name" value="Winged helix-like DNA-binding domain superfamily/Winged helix DNA-binding domain"/>
    <property type="match status" value="1"/>
</dbReference>
<evidence type="ECO:0000256" key="4">
    <source>
        <dbReference type="ARBA" id="ARBA00023163"/>
    </source>
</evidence>
<organism evidence="6 7">
    <name type="scientific">Kineococcus endophyticus</name>
    <dbReference type="NCBI Taxonomy" id="1181883"/>
    <lineage>
        <taxon>Bacteria</taxon>
        <taxon>Bacillati</taxon>
        <taxon>Actinomycetota</taxon>
        <taxon>Actinomycetes</taxon>
        <taxon>Kineosporiales</taxon>
        <taxon>Kineosporiaceae</taxon>
        <taxon>Kineococcus</taxon>
    </lineage>
</organism>
<evidence type="ECO:0000256" key="1">
    <source>
        <dbReference type="ARBA" id="ARBA00009437"/>
    </source>
</evidence>
<dbReference type="InterPro" id="IPR000847">
    <property type="entry name" value="LysR_HTH_N"/>
</dbReference>
<sequence>MAERGPSNPDPSVEVRQLRALVAVAQEGTFTDATIALGTSQASVSRLVASLERQVGVRLVERVPRGARLTEAGEAVTVRARRVLAEVEAIARGGGQAAGASAGVEVHVGYAWAALGQHTTSAQRRWAAQQPGSSLVFVQVNTTTAGLLERSADVAVTRRRLDGRRFETALVGTESRWAALPSDHRLARRRSVRLGDFVEETVAVDARTGTTTQDLWPAQAAPTAMRETHSSDEWLTCIAAGQAVGLTSQATTFQHPRPGVVYRPVLDAEPVPVWLAWWRDEPARWVDDLVDLVTELYRHPE</sequence>
<comment type="caution">
    <text evidence="6">The sequence shown here is derived from an EMBL/GenBank/DDBJ whole genome shotgun (WGS) entry which is preliminary data.</text>
</comment>
<dbReference type="PANTHER" id="PTHR30346">
    <property type="entry name" value="TRANSCRIPTIONAL DUAL REGULATOR HCAR-RELATED"/>
    <property type="match status" value="1"/>
</dbReference>
<dbReference type="RefSeq" id="WP_367637139.1">
    <property type="nucleotide sequence ID" value="NZ_JBFNQN010000004.1"/>
</dbReference>
<dbReference type="InterPro" id="IPR005119">
    <property type="entry name" value="LysR_subst-bd"/>
</dbReference>
<evidence type="ECO:0000313" key="6">
    <source>
        <dbReference type="EMBL" id="MEW9264431.1"/>
    </source>
</evidence>
<dbReference type="InterPro" id="IPR036390">
    <property type="entry name" value="WH_DNA-bd_sf"/>
</dbReference>
<dbReference type="PROSITE" id="PS50931">
    <property type="entry name" value="HTH_LYSR"/>
    <property type="match status" value="1"/>
</dbReference>
<keyword evidence="4" id="KW-0804">Transcription</keyword>
<evidence type="ECO:0000313" key="7">
    <source>
        <dbReference type="Proteomes" id="UP001555826"/>
    </source>
</evidence>
<keyword evidence="7" id="KW-1185">Reference proteome</keyword>
<gene>
    <name evidence="6" type="ORF">AB1207_06705</name>
</gene>
<dbReference type="PANTHER" id="PTHR30346:SF28">
    <property type="entry name" value="HTH-TYPE TRANSCRIPTIONAL REGULATOR CYNR"/>
    <property type="match status" value="1"/>
</dbReference>
<dbReference type="SUPFAM" id="SSF53850">
    <property type="entry name" value="Periplasmic binding protein-like II"/>
    <property type="match status" value="1"/>
</dbReference>
<comment type="similarity">
    <text evidence="1">Belongs to the LysR transcriptional regulatory family.</text>
</comment>